<dbReference type="Proteomes" id="UP000294662">
    <property type="component" value="Unassembled WGS sequence"/>
</dbReference>
<feature type="domain" description="DUF306" evidence="1">
    <location>
        <begin position="29"/>
        <end position="125"/>
    </location>
</feature>
<dbReference type="InterPro" id="IPR005184">
    <property type="entry name" value="DUF306_Meta_HslJ"/>
</dbReference>
<dbReference type="AlphaFoldDB" id="A0A4R5ERT0"/>
<name>A0A4R5ERT0_9RHOB</name>
<proteinExistence type="predicted"/>
<dbReference type="OrthoDB" id="7777568at2"/>
<dbReference type="EMBL" id="SMFP01000007">
    <property type="protein sequence ID" value="TDE37382.1"/>
    <property type="molecule type" value="Genomic_DNA"/>
</dbReference>
<protein>
    <submittedName>
        <fullName evidence="2">META domain-containing protein</fullName>
    </submittedName>
</protein>
<dbReference type="PANTHER" id="PTHR35535">
    <property type="entry name" value="HEAT SHOCK PROTEIN HSLJ"/>
    <property type="match status" value="1"/>
</dbReference>
<dbReference type="Gene3D" id="2.40.128.270">
    <property type="match status" value="1"/>
</dbReference>
<dbReference type="RefSeq" id="WP_132829456.1">
    <property type="nucleotide sequence ID" value="NZ_SMFP01000007.1"/>
</dbReference>
<organism evidence="2 3">
    <name type="scientific">Antarcticimicrobium sediminis</name>
    <dbReference type="NCBI Taxonomy" id="2546227"/>
    <lineage>
        <taxon>Bacteria</taxon>
        <taxon>Pseudomonadati</taxon>
        <taxon>Pseudomonadota</taxon>
        <taxon>Alphaproteobacteria</taxon>
        <taxon>Rhodobacterales</taxon>
        <taxon>Paracoccaceae</taxon>
        <taxon>Antarcticimicrobium</taxon>
    </lineage>
</organism>
<evidence type="ECO:0000313" key="3">
    <source>
        <dbReference type="Proteomes" id="UP000294662"/>
    </source>
</evidence>
<dbReference type="InterPro" id="IPR053147">
    <property type="entry name" value="Hsp_HslJ-like"/>
</dbReference>
<dbReference type="Pfam" id="PF03724">
    <property type="entry name" value="META"/>
    <property type="match status" value="1"/>
</dbReference>
<evidence type="ECO:0000259" key="1">
    <source>
        <dbReference type="Pfam" id="PF03724"/>
    </source>
</evidence>
<gene>
    <name evidence="2" type="ORF">E1B25_11680</name>
</gene>
<keyword evidence="3" id="KW-1185">Reference proteome</keyword>
<comment type="caution">
    <text evidence="2">The sequence shown here is derived from an EMBL/GenBank/DDBJ whole genome shotgun (WGS) entry which is preliminary data.</text>
</comment>
<dbReference type="InterPro" id="IPR038670">
    <property type="entry name" value="HslJ-like_sf"/>
</dbReference>
<accession>A0A4R5ERT0</accession>
<dbReference type="PANTHER" id="PTHR35535:SF1">
    <property type="entry name" value="HEAT SHOCK PROTEIN HSLJ"/>
    <property type="match status" value="1"/>
</dbReference>
<evidence type="ECO:0000313" key="2">
    <source>
        <dbReference type="EMBL" id="TDE37382.1"/>
    </source>
</evidence>
<sequence>MRLLFLIALLGLDMCTKDETVAGYGGAAQIWHLTELDGAPVTTTATLSFPAPGQIAGEAPCNRYSGVMTTPYPWFDVGQVISTRRACPAQAAEAGFFKALSAMSEAEVAGNTLILRNAAGREMVFKAAD</sequence>
<reference evidence="2 3" key="1">
    <citation type="submission" date="2019-03" db="EMBL/GenBank/DDBJ databases">
        <authorList>
            <person name="Zhang S."/>
        </authorList>
    </citation>
    <scope>NUCLEOTIDE SEQUENCE [LARGE SCALE GENOMIC DNA]</scope>
    <source>
        <strain evidence="2 3">S4J41</strain>
    </source>
</reference>